<dbReference type="GO" id="GO:0004373">
    <property type="term" value="F:alpha-1,4-glucan glucosyltransferase (UDP-glucose donor) activity"/>
    <property type="evidence" value="ECO:0007669"/>
    <property type="project" value="InterPro"/>
</dbReference>
<dbReference type="SUPFAM" id="SSF53756">
    <property type="entry name" value="UDP-Glycosyltransferase/glycogen phosphorylase"/>
    <property type="match status" value="1"/>
</dbReference>
<dbReference type="Pfam" id="PF08323">
    <property type="entry name" value="Glyco_transf_5"/>
    <property type="match status" value="1"/>
</dbReference>
<proteinExistence type="inferred from homology"/>
<evidence type="ECO:0000259" key="13">
    <source>
        <dbReference type="Pfam" id="PF08323"/>
    </source>
</evidence>
<comment type="catalytic activity">
    <reaction evidence="1">
        <text>[(1-&gt;4)-alpha-D-glucosyl](n) + ADP-alpha-D-glucose = [(1-&gt;4)-alpha-D-glucosyl](n+1) + ADP + H(+)</text>
        <dbReference type="Rhea" id="RHEA:18189"/>
        <dbReference type="Rhea" id="RHEA-COMP:9584"/>
        <dbReference type="Rhea" id="RHEA-COMP:9587"/>
        <dbReference type="ChEBI" id="CHEBI:15378"/>
        <dbReference type="ChEBI" id="CHEBI:15444"/>
        <dbReference type="ChEBI" id="CHEBI:57498"/>
        <dbReference type="ChEBI" id="CHEBI:456216"/>
        <dbReference type="EC" id="2.4.1.21"/>
    </reaction>
</comment>
<keyword evidence="5" id="KW-0934">Plastid</keyword>
<keyword evidence="15" id="KW-1185">Reference proteome</keyword>
<comment type="pathway">
    <text evidence="2 11">Glycan biosynthesis; starch biosynthesis.</text>
</comment>
<evidence type="ECO:0000259" key="12">
    <source>
        <dbReference type="Pfam" id="PF00534"/>
    </source>
</evidence>
<evidence type="ECO:0000313" key="14">
    <source>
        <dbReference type="EMBL" id="KAK1399433.1"/>
    </source>
</evidence>
<dbReference type="InterPro" id="IPR011835">
    <property type="entry name" value="GS/SS"/>
</dbReference>
<feature type="domain" description="Glycosyl transferase family 1" evidence="12">
    <location>
        <begin position="441"/>
        <end position="587"/>
    </location>
</feature>
<keyword evidence="4 11" id="KW-0150">Chloroplast</keyword>
<dbReference type="GO" id="GO:0009507">
    <property type="term" value="C:chloroplast"/>
    <property type="evidence" value="ECO:0007669"/>
    <property type="project" value="UniProtKB-SubCell"/>
</dbReference>
<dbReference type="GO" id="GO:0009011">
    <property type="term" value="F:alpha-1,4-glucan glucosyltransferase (ADP-glucose donor) activity"/>
    <property type="evidence" value="ECO:0007669"/>
    <property type="project" value="UniProtKB-EC"/>
</dbReference>
<dbReference type="InterPro" id="IPR001296">
    <property type="entry name" value="Glyco_trans_1"/>
</dbReference>
<organism evidence="14 15">
    <name type="scientific">Heracleum sosnowskyi</name>
    <dbReference type="NCBI Taxonomy" id="360622"/>
    <lineage>
        <taxon>Eukaryota</taxon>
        <taxon>Viridiplantae</taxon>
        <taxon>Streptophyta</taxon>
        <taxon>Embryophyta</taxon>
        <taxon>Tracheophyta</taxon>
        <taxon>Spermatophyta</taxon>
        <taxon>Magnoliopsida</taxon>
        <taxon>eudicotyledons</taxon>
        <taxon>Gunneridae</taxon>
        <taxon>Pentapetalae</taxon>
        <taxon>asterids</taxon>
        <taxon>campanulids</taxon>
        <taxon>Apiales</taxon>
        <taxon>Apiaceae</taxon>
        <taxon>Apioideae</taxon>
        <taxon>apioid superclade</taxon>
        <taxon>Tordylieae</taxon>
        <taxon>Tordyliinae</taxon>
        <taxon>Heracleum</taxon>
    </lineage>
</organism>
<evidence type="ECO:0000256" key="1">
    <source>
        <dbReference type="ARBA" id="ARBA00001478"/>
    </source>
</evidence>
<evidence type="ECO:0000256" key="4">
    <source>
        <dbReference type="ARBA" id="ARBA00022528"/>
    </source>
</evidence>
<evidence type="ECO:0000256" key="7">
    <source>
        <dbReference type="ARBA" id="ARBA00022679"/>
    </source>
</evidence>
<dbReference type="PANTHER" id="PTHR45825:SF11">
    <property type="entry name" value="ALPHA AMYLASE DOMAIN-CONTAINING PROTEIN"/>
    <property type="match status" value="1"/>
</dbReference>
<dbReference type="GO" id="GO:0019252">
    <property type="term" value="P:starch biosynthetic process"/>
    <property type="evidence" value="ECO:0007669"/>
    <property type="project" value="UniProtKB-UniRule"/>
</dbReference>
<evidence type="ECO:0000256" key="2">
    <source>
        <dbReference type="ARBA" id="ARBA00004727"/>
    </source>
</evidence>
<keyword evidence="6 11" id="KW-0328">Glycosyltransferase</keyword>
<evidence type="ECO:0000256" key="9">
    <source>
        <dbReference type="ARBA" id="ARBA00022946"/>
    </source>
</evidence>
<dbReference type="EC" id="2.4.1.-" evidence="11"/>
<dbReference type="Pfam" id="PF00534">
    <property type="entry name" value="Glycos_transf_1"/>
    <property type="match status" value="1"/>
</dbReference>
<evidence type="ECO:0000256" key="11">
    <source>
        <dbReference type="RuleBase" id="RU361232"/>
    </source>
</evidence>
<dbReference type="AlphaFoldDB" id="A0AAD8JAD4"/>
<keyword evidence="9" id="KW-0809">Transit peptide</keyword>
<dbReference type="PANTHER" id="PTHR45825">
    <property type="entry name" value="GRANULE-BOUND STARCH SYNTHASE 1, CHLOROPLASTIC/AMYLOPLASTIC"/>
    <property type="match status" value="1"/>
</dbReference>
<feature type="domain" description="Starch synthase catalytic" evidence="13">
    <location>
        <begin position="126"/>
        <end position="385"/>
    </location>
</feature>
<dbReference type="FunFam" id="3.40.50.2000:FF:000048">
    <property type="entry name" value="Starch synthase, chloroplastic/amyloplastic"/>
    <property type="match status" value="1"/>
</dbReference>
<dbReference type="InterPro" id="IPR013534">
    <property type="entry name" value="Starch_synth_cat_dom"/>
</dbReference>
<dbReference type="Proteomes" id="UP001237642">
    <property type="component" value="Unassembled WGS sequence"/>
</dbReference>
<comment type="subcellular location">
    <subcellularLocation>
        <location evidence="11">Plastid</location>
        <location evidence="11">Chloroplast</location>
    </subcellularLocation>
    <subcellularLocation>
        <location evidence="11">Plastid</location>
        <location evidence="11">Amyloplast</location>
    </subcellularLocation>
</comment>
<name>A0AAD8JAD4_9APIA</name>
<keyword evidence="10 11" id="KW-0035">Amyloplast</keyword>
<keyword evidence="8 11" id="KW-0750">Starch biosynthesis</keyword>
<dbReference type="CDD" id="cd03791">
    <property type="entry name" value="GT5_Glycogen_synthase_DULL1-like"/>
    <property type="match status" value="1"/>
</dbReference>
<keyword evidence="7" id="KW-0808">Transferase</keyword>
<protein>
    <recommendedName>
        <fullName evidence="11">Starch synthase, chloroplastic/amyloplastic</fullName>
        <ecNumber evidence="11">2.4.1.-</ecNumber>
    </recommendedName>
</protein>
<dbReference type="GO" id="GO:0010021">
    <property type="term" value="P:amylopectin biosynthetic process"/>
    <property type="evidence" value="ECO:0007669"/>
    <property type="project" value="UniProtKB-ARBA"/>
</dbReference>
<comment type="caution">
    <text evidence="14">The sequence shown here is derived from an EMBL/GenBank/DDBJ whole genome shotgun (WGS) entry which is preliminary data.</text>
</comment>
<evidence type="ECO:0000256" key="6">
    <source>
        <dbReference type="ARBA" id="ARBA00022676"/>
    </source>
</evidence>
<evidence type="ECO:0000256" key="5">
    <source>
        <dbReference type="ARBA" id="ARBA00022640"/>
    </source>
</evidence>
<accession>A0AAD8JAD4</accession>
<dbReference type="HAMAP" id="MF_00484">
    <property type="entry name" value="Glycogen_synth"/>
    <property type="match status" value="1"/>
</dbReference>
<dbReference type="Gene3D" id="3.40.50.2000">
    <property type="entry name" value="Glycogen Phosphorylase B"/>
    <property type="match status" value="2"/>
</dbReference>
<evidence type="ECO:0000313" key="15">
    <source>
        <dbReference type="Proteomes" id="UP001237642"/>
    </source>
</evidence>
<dbReference type="GO" id="GO:0009501">
    <property type="term" value="C:amyloplast"/>
    <property type="evidence" value="ECO:0007669"/>
    <property type="project" value="UniProtKB-SubCell"/>
</dbReference>
<evidence type="ECO:0000256" key="10">
    <source>
        <dbReference type="ARBA" id="ARBA00023234"/>
    </source>
</evidence>
<comment type="similarity">
    <text evidence="3 11">Belongs to the glycosyltransferase 1 family. Bacterial/plant glycogen synthase subfamily.</text>
</comment>
<reference evidence="14" key="1">
    <citation type="submission" date="2023-02" db="EMBL/GenBank/DDBJ databases">
        <title>Genome of toxic invasive species Heracleum sosnowskyi carries increased number of genes despite the absence of recent whole-genome duplications.</title>
        <authorList>
            <person name="Schelkunov M."/>
            <person name="Shtratnikova V."/>
            <person name="Makarenko M."/>
            <person name="Klepikova A."/>
            <person name="Omelchenko D."/>
            <person name="Novikova G."/>
            <person name="Obukhova E."/>
            <person name="Bogdanov V."/>
            <person name="Penin A."/>
            <person name="Logacheva M."/>
        </authorList>
    </citation>
    <scope>NUCLEOTIDE SEQUENCE</scope>
    <source>
        <strain evidence="14">Hsosn_3</strain>
        <tissue evidence="14">Leaf</tissue>
    </source>
</reference>
<gene>
    <name evidence="14" type="ORF">POM88_009296</name>
</gene>
<evidence type="ECO:0000256" key="3">
    <source>
        <dbReference type="ARBA" id="ARBA00010281"/>
    </source>
</evidence>
<evidence type="ECO:0000256" key="8">
    <source>
        <dbReference type="ARBA" id="ARBA00022922"/>
    </source>
</evidence>
<dbReference type="NCBIfam" id="TIGR02095">
    <property type="entry name" value="glgA"/>
    <property type="match status" value="1"/>
</dbReference>
<reference evidence="14" key="2">
    <citation type="submission" date="2023-05" db="EMBL/GenBank/DDBJ databases">
        <authorList>
            <person name="Schelkunov M.I."/>
        </authorList>
    </citation>
    <scope>NUCLEOTIDE SEQUENCE</scope>
    <source>
        <strain evidence="14">Hsosn_3</strain>
        <tissue evidence="14">Leaf</tissue>
    </source>
</reference>
<sequence>METLSAASILYCRSSLNIANAVADHSCVSLSSVRQLGFPLIFKHKKKCSASGSIRPLSVGAVNASQDGFSSAVEDDKKGLFLGPQRDDSGSVVGFHWMPHSDSAEKEQVSADIEGGEKLSTRVTYNIVFVSSEAAPYSKTGGLGDVCGSLPIALAERGHRVMVVTPRYQHGGPSDKRYASATDTECRAKICCSGGVQEVAFYHEYRSGVDWVFVDHPSYHRPGTPYGDTYGAFGDNQQFRFTLLCHAACEAPLVLPLGGFTYGENCLFLANDWHAGLVPVLLAAKYRPHGVYKDARSILVIHNLAHQGVEPAATYSNLGLPPEWYGALGWVFPTWARTHALDTGEAVNVLKGAIVTSDRILTVSEGYSWEIRTPEGGYGLQELLDSRKIVVNGITNGIDETEWDPSTDENIPSHYSINDLSGKVQCKVALQKELGLPVRPDCPLIGFIGRLDYQKGIDIILSATPELLQDDIQFVMLGSGEKQYEEWMRAAESSFKDKFRGWVGFNVPISHRITAGCDILLMPSRFEPCGLNQLYAMRYGTVPVVHATGGLRDTVQTFNPYALEGRGEGTGWAFTPLTRESMIAALRTAVATYRDHKDSWDGLMKRGMERNSSWDNAAVKYEQVFEWVSLDLPYVG</sequence>
<dbReference type="EMBL" id="JAUIZM010000002">
    <property type="protein sequence ID" value="KAK1399433.1"/>
    <property type="molecule type" value="Genomic_DNA"/>
</dbReference>